<organism evidence="2 3">
    <name type="scientific">Aspergillus pseudoustus</name>
    <dbReference type="NCBI Taxonomy" id="1810923"/>
    <lineage>
        <taxon>Eukaryota</taxon>
        <taxon>Fungi</taxon>
        <taxon>Dikarya</taxon>
        <taxon>Ascomycota</taxon>
        <taxon>Pezizomycotina</taxon>
        <taxon>Eurotiomycetes</taxon>
        <taxon>Eurotiomycetidae</taxon>
        <taxon>Eurotiales</taxon>
        <taxon>Aspergillaceae</taxon>
        <taxon>Aspergillus</taxon>
        <taxon>Aspergillus subgen. Nidulantes</taxon>
    </lineage>
</organism>
<feature type="compositionally biased region" description="Basic and acidic residues" evidence="1">
    <location>
        <begin position="73"/>
        <end position="103"/>
    </location>
</feature>
<accession>A0ABR4L2V0</accession>
<protein>
    <submittedName>
        <fullName evidence="2">Uncharacterized protein</fullName>
    </submittedName>
</protein>
<sequence>MQPKWYSFASRKNLLSACRTARAMASRAVIIPAEHSTEMASSDTARYINPSLLYPPYLNPHWPTNQPLTPAESPREEPDKHPGKPADERVKKPTRNKPPEKAPKKAARQAQKAIIAESNWVIDSFRLTGNEKVFLLDLLDSATRRPPTEKERVLYEDEFWANYANAINRVYMLGE</sequence>
<evidence type="ECO:0000256" key="1">
    <source>
        <dbReference type="SAM" id="MobiDB-lite"/>
    </source>
</evidence>
<evidence type="ECO:0000313" key="2">
    <source>
        <dbReference type="EMBL" id="KAL2858494.1"/>
    </source>
</evidence>
<comment type="caution">
    <text evidence="2">The sequence shown here is derived from an EMBL/GenBank/DDBJ whole genome shotgun (WGS) entry which is preliminary data.</text>
</comment>
<gene>
    <name evidence="2" type="ORF">BJY01DRAFT_241825</name>
</gene>
<dbReference type="Proteomes" id="UP001610446">
    <property type="component" value="Unassembled WGS sequence"/>
</dbReference>
<reference evidence="2 3" key="1">
    <citation type="submission" date="2024-07" db="EMBL/GenBank/DDBJ databases">
        <title>Section-level genome sequencing and comparative genomics of Aspergillus sections Usti and Cavernicolus.</title>
        <authorList>
            <consortium name="Lawrence Berkeley National Laboratory"/>
            <person name="Nybo J.L."/>
            <person name="Vesth T.C."/>
            <person name="Theobald S."/>
            <person name="Frisvad J.C."/>
            <person name="Larsen T.O."/>
            <person name="Kjaerboelling I."/>
            <person name="Rothschild-Mancinelli K."/>
            <person name="Lyhne E.K."/>
            <person name="Kogle M.E."/>
            <person name="Barry K."/>
            <person name="Clum A."/>
            <person name="Na H."/>
            <person name="Ledsgaard L."/>
            <person name="Lin J."/>
            <person name="Lipzen A."/>
            <person name="Kuo A."/>
            <person name="Riley R."/>
            <person name="Mondo S."/>
            <person name="Labutti K."/>
            <person name="Haridas S."/>
            <person name="Pangalinan J."/>
            <person name="Salamov A.A."/>
            <person name="Simmons B.A."/>
            <person name="Magnuson J.K."/>
            <person name="Chen J."/>
            <person name="Drula E."/>
            <person name="Henrissat B."/>
            <person name="Wiebenga A."/>
            <person name="Lubbers R.J."/>
            <person name="Gomes A.C."/>
            <person name="Makela M.R."/>
            <person name="Stajich J."/>
            <person name="Grigoriev I.V."/>
            <person name="Mortensen U.H."/>
            <person name="De Vries R.P."/>
            <person name="Baker S.E."/>
            <person name="Andersen M.R."/>
        </authorList>
    </citation>
    <scope>NUCLEOTIDE SEQUENCE [LARGE SCALE GENOMIC DNA]</scope>
    <source>
        <strain evidence="2 3">CBS 123904</strain>
    </source>
</reference>
<proteinExistence type="predicted"/>
<keyword evidence="3" id="KW-1185">Reference proteome</keyword>
<dbReference type="EMBL" id="JBFXLU010000001">
    <property type="protein sequence ID" value="KAL2858494.1"/>
    <property type="molecule type" value="Genomic_DNA"/>
</dbReference>
<evidence type="ECO:0000313" key="3">
    <source>
        <dbReference type="Proteomes" id="UP001610446"/>
    </source>
</evidence>
<feature type="region of interest" description="Disordered" evidence="1">
    <location>
        <begin position="63"/>
        <end position="109"/>
    </location>
</feature>
<name>A0ABR4L2V0_9EURO</name>